<dbReference type="EMBL" id="FPAS01000003">
    <property type="protein sequence ID" value="SFT76419.1"/>
    <property type="molecule type" value="Genomic_DNA"/>
</dbReference>
<reference evidence="2 3" key="1">
    <citation type="submission" date="2016-10" db="EMBL/GenBank/DDBJ databases">
        <authorList>
            <person name="de Groot N.N."/>
        </authorList>
    </citation>
    <scope>NUCLEOTIDE SEQUENCE [LARGE SCALE GENOMIC DNA]</scope>
    <source>
        <strain evidence="2 3">CGMCC 1.7005</strain>
    </source>
</reference>
<evidence type="ECO:0000313" key="2">
    <source>
        <dbReference type="EMBL" id="SFT76419.1"/>
    </source>
</evidence>
<organism evidence="2 3">
    <name type="scientific">Lishizhenia tianjinensis</name>
    <dbReference type="NCBI Taxonomy" id="477690"/>
    <lineage>
        <taxon>Bacteria</taxon>
        <taxon>Pseudomonadati</taxon>
        <taxon>Bacteroidota</taxon>
        <taxon>Flavobacteriia</taxon>
        <taxon>Flavobacteriales</taxon>
        <taxon>Crocinitomicaceae</taxon>
        <taxon>Lishizhenia</taxon>
    </lineage>
</organism>
<feature type="transmembrane region" description="Helical" evidence="1">
    <location>
        <begin position="6"/>
        <end position="25"/>
    </location>
</feature>
<dbReference type="AlphaFoldDB" id="A0A1I7AN87"/>
<name>A0A1I7AN87_9FLAO</name>
<dbReference type="Pfam" id="PF25589">
    <property type="entry name" value="DUF7935"/>
    <property type="match status" value="1"/>
</dbReference>
<keyword evidence="1" id="KW-0472">Membrane</keyword>
<keyword evidence="1" id="KW-0812">Transmembrane</keyword>
<evidence type="ECO:0000256" key="1">
    <source>
        <dbReference type="SAM" id="Phobius"/>
    </source>
</evidence>
<dbReference type="InterPro" id="IPR057695">
    <property type="entry name" value="DUF7935"/>
</dbReference>
<gene>
    <name evidence="2" type="ORF">SAMN05216474_2255</name>
</gene>
<accession>A0A1I7AN87</accession>
<evidence type="ECO:0000313" key="3">
    <source>
        <dbReference type="Proteomes" id="UP000236454"/>
    </source>
</evidence>
<keyword evidence="3" id="KW-1185">Reference proteome</keyword>
<proteinExistence type="predicted"/>
<protein>
    <submittedName>
        <fullName evidence="2">Uncharacterized protein</fullName>
    </submittedName>
</protein>
<keyword evidence="1" id="KW-1133">Transmembrane helix</keyword>
<dbReference type="OrthoDB" id="1493032at2"/>
<dbReference type="Proteomes" id="UP000236454">
    <property type="component" value="Unassembled WGS sequence"/>
</dbReference>
<dbReference type="RefSeq" id="WP_090249567.1">
    <property type="nucleotide sequence ID" value="NZ_FPAS01000003.1"/>
</dbReference>
<dbReference type="STRING" id="477690.SAMN05216474_2255"/>
<sequence>MEAFIPFLIALLAAAGMVVVVYLFLQKSGEREMRLLNLELKKERQEHFLPSKIEAYQRAVLLLERISPSNLVMRLHNPGLPAKALQSKFLESIREEFDHNVAQQIFITTKAWEMVKDSKEECIKIINIAGQNLPETATGMDLSAKVLELVAEIGELPTDITIKYLKDELQASF</sequence>